<organism evidence="3 4">
    <name type="scientific">Solanum tuberosum</name>
    <name type="common">Potato</name>
    <dbReference type="NCBI Taxonomy" id="4113"/>
    <lineage>
        <taxon>Eukaryota</taxon>
        <taxon>Viridiplantae</taxon>
        <taxon>Streptophyta</taxon>
        <taxon>Embryophyta</taxon>
        <taxon>Tracheophyta</taxon>
        <taxon>Spermatophyta</taxon>
        <taxon>Magnoliopsida</taxon>
        <taxon>eudicotyledons</taxon>
        <taxon>Gunneridae</taxon>
        <taxon>Pentapetalae</taxon>
        <taxon>asterids</taxon>
        <taxon>lamiids</taxon>
        <taxon>Solanales</taxon>
        <taxon>Solanaceae</taxon>
        <taxon>Solanoideae</taxon>
        <taxon>Solaneae</taxon>
        <taxon>Solanum</taxon>
    </lineage>
</organism>
<name>A0ABQ7WQX8_SOLTU</name>
<dbReference type="SMART" id="SM00443">
    <property type="entry name" value="G_patch"/>
    <property type="match status" value="1"/>
</dbReference>
<sequence>MNSVFGFWYIIGILQFTGRYHIGMDDRWFNSRPDMRMRDRRQQEMEEADEASVLEDLTEDFRLPINHRPTENVDLENVEQASLDTQLTSSNIGFRLLQKMGWKGKGLGKNEQGITEPIKSGMRDPKLGIGKQEEDDFFTAEENIQRRKLDIELEETEELAKKREVLAEREHKIETDVKEIRKTFFCELCNKQYKLAMEFEAHLSSYDHNHRKRFKEMREMHGSSRDDRQKREQQRQEREMAKFTQMAANKKQQEQQTPEEAGNIPAPSVVRTATALADQDQRKTLKFGFSAKGGSSKIIRTIERERRCLKHGYIVRFTGVTRDHPIDSFSFYDVASRPACAHPDYSTGYLLPPSCIGIQ</sequence>
<protein>
    <recommendedName>
        <fullName evidence="2">G-patch domain-containing protein</fullName>
    </recommendedName>
</protein>
<reference evidence="3 4" key="1">
    <citation type="journal article" date="2021" name="bioRxiv">
        <title>Chromosome-scale and haplotype-resolved genome assembly of a tetraploid potato cultivar.</title>
        <authorList>
            <person name="Sun H."/>
            <person name="Jiao W.-B."/>
            <person name="Krause K."/>
            <person name="Campoy J.A."/>
            <person name="Goel M."/>
            <person name="Folz-Donahue K."/>
            <person name="Kukat C."/>
            <person name="Huettel B."/>
            <person name="Schneeberger K."/>
        </authorList>
    </citation>
    <scope>NUCLEOTIDE SEQUENCE [LARGE SCALE GENOMIC DNA]</scope>
    <source>
        <strain evidence="3">SolTubOtavaFocal</strain>
        <tissue evidence="3">Leaves</tissue>
    </source>
</reference>
<dbReference type="Proteomes" id="UP000826656">
    <property type="component" value="Unassembled WGS sequence"/>
</dbReference>
<dbReference type="PROSITE" id="PS00028">
    <property type="entry name" value="ZINC_FINGER_C2H2_1"/>
    <property type="match status" value="1"/>
</dbReference>
<evidence type="ECO:0000313" key="3">
    <source>
        <dbReference type="EMBL" id="KAH0783142.1"/>
    </source>
</evidence>
<accession>A0ABQ7WQX8</accession>
<dbReference type="InterPro" id="IPR013087">
    <property type="entry name" value="Znf_C2H2_type"/>
</dbReference>
<dbReference type="PANTHER" id="PTHR47251:SF1">
    <property type="entry name" value="FINGER DOMAIN PROTEIN, PUTATIVE (AFU_ORTHOLOGUE AFUA_3G04180)-RELATED"/>
    <property type="match status" value="1"/>
</dbReference>
<dbReference type="EMBL" id="JAIVGD010000001">
    <property type="protein sequence ID" value="KAH0783142.1"/>
    <property type="molecule type" value="Genomic_DNA"/>
</dbReference>
<evidence type="ECO:0000256" key="1">
    <source>
        <dbReference type="SAM" id="MobiDB-lite"/>
    </source>
</evidence>
<feature type="compositionally biased region" description="Basic and acidic residues" evidence="1">
    <location>
        <begin position="217"/>
        <end position="241"/>
    </location>
</feature>
<evidence type="ECO:0000259" key="2">
    <source>
        <dbReference type="PROSITE" id="PS50174"/>
    </source>
</evidence>
<gene>
    <name evidence="3" type="ORF">KY290_002740</name>
</gene>
<proteinExistence type="predicted"/>
<dbReference type="PANTHER" id="PTHR47251">
    <property type="entry name" value="FINGER DOMAIN PROTEIN, PUTATIVE (AFU_ORTHOLOGUE AFUA_3G04180)-RELATED"/>
    <property type="match status" value="1"/>
</dbReference>
<dbReference type="PROSITE" id="PS50174">
    <property type="entry name" value="G_PATCH"/>
    <property type="match status" value="1"/>
</dbReference>
<dbReference type="InterPro" id="IPR000467">
    <property type="entry name" value="G_patch_dom"/>
</dbReference>
<dbReference type="Pfam" id="PF01585">
    <property type="entry name" value="G-patch"/>
    <property type="match status" value="1"/>
</dbReference>
<feature type="region of interest" description="Disordered" evidence="1">
    <location>
        <begin position="217"/>
        <end position="266"/>
    </location>
</feature>
<evidence type="ECO:0000313" key="4">
    <source>
        <dbReference type="Proteomes" id="UP000826656"/>
    </source>
</evidence>
<keyword evidence="4" id="KW-1185">Reference proteome</keyword>
<comment type="caution">
    <text evidence="3">The sequence shown here is derived from an EMBL/GenBank/DDBJ whole genome shotgun (WGS) entry which is preliminary data.</text>
</comment>
<feature type="domain" description="G-patch" evidence="2">
    <location>
        <begin position="89"/>
        <end position="134"/>
    </location>
</feature>